<proteinExistence type="predicted"/>
<reference evidence="1" key="1">
    <citation type="submission" date="2020-06" db="EMBL/GenBank/DDBJ databases">
        <authorList>
            <person name="Li T."/>
            <person name="Hu X."/>
            <person name="Zhang T."/>
            <person name="Song X."/>
            <person name="Zhang H."/>
            <person name="Dai N."/>
            <person name="Sheng W."/>
            <person name="Hou X."/>
            <person name="Wei L."/>
        </authorList>
    </citation>
    <scope>NUCLEOTIDE SEQUENCE</scope>
    <source>
        <strain evidence="1">G02</strain>
        <tissue evidence="1">Leaf</tissue>
    </source>
</reference>
<dbReference type="AlphaFoldDB" id="A0AAW2N130"/>
<evidence type="ECO:0000313" key="1">
    <source>
        <dbReference type="EMBL" id="KAL0336381.1"/>
    </source>
</evidence>
<accession>A0AAW2N130</accession>
<name>A0AAW2N130_SESRA</name>
<reference evidence="1" key="2">
    <citation type="journal article" date="2024" name="Plant">
        <title>Genomic evolution and insights into agronomic trait innovations of Sesamum species.</title>
        <authorList>
            <person name="Miao H."/>
            <person name="Wang L."/>
            <person name="Qu L."/>
            <person name="Liu H."/>
            <person name="Sun Y."/>
            <person name="Le M."/>
            <person name="Wang Q."/>
            <person name="Wei S."/>
            <person name="Zheng Y."/>
            <person name="Lin W."/>
            <person name="Duan Y."/>
            <person name="Cao H."/>
            <person name="Xiong S."/>
            <person name="Wang X."/>
            <person name="Wei L."/>
            <person name="Li C."/>
            <person name="Ma Q."/>
            <person name="Ju M."/>
            <person name="Zhao R."/>
            <person name="Li G."/>
            <person name="Mu C."/>
            <person name="Tian Q."/>
            <person name="Mei H."/>
            <person name="Zhang T."/>
            <person name="Gao T."/>
            <person name="Zhang H."/>
        </authorList>
    </citation>
    <scope>NUCLEOTIDE SEQUENCE</scope>
    <source>
        <strain evidence="1">G02</strain>
    </source>
</reference>
<sequence length="125" mass="13969">MEHPPQGRHALGTVGRRCLSQRRISLGLATEEGRFTTPSTACRNRKNHYRLLARPRRQSSTWPNGAAVRDLIRPKHMSTSGRNEQNSLGSGNMEGIHPAEVLIHFVAWVSGQAIYTRPTYVPSRG</sequence>
<organism evidence="1">
    <name type="scientific">Sesamum radiatum</name>
    <name type="common">Black benniseed</name>
    <dbReference type="NCBI Taxonomy" id="300843"/>
    <lineage>
        <taxon>Eukaryota</taxon>
        <taxon>Viridiplantae</taxon>
        <taxon>Streptophyta</taxon>
        <taxon>Embryophyta</taxon>
        <taxon>Tracheophyta</taxon>
        <taxon>Spermatophyta</taxon>
        <taxon>Magnoliopsida</taxon>
        <taxon>eudicotyledons</taxon>
        <taxon>Gunneridae</taxon>
        <taxon>Pentapetalae</taxon>
        <taxon>asterids</taxon>
        <taxon>lamiids</taxon>
        <taxon>Lamiales</taxon>
        <taxon>Pedaliaceae</taxon>
        <taxon>Sesamum</taxon>
    </lineage>
</organism>
<protein>
    <submittedName>
        <fullName evidence="1">Uncharacterized protein</fullName>
    </submittedName>
</protein>
<gene>
    <name evidence="1" type="ORF">Sradi_4850000</name>
</gene>
<comment type="caution">
    <text evidence="1">The sequence shown here is derived from an EMBL/GenBank/DDBJ whole genome shotgun (WGS) entry which is preliminary data.</text>
</comment>
<dbReference type="EMBL" id="JACGWJ010000021">
    <property type="protein sequence ID" value="KAL0336381.1"/>
    <property type="molecule type" value="Genomic_DNA"/>
</dbReference>